<dbReference type="AlphaFoldDB" id="A0AAE0U2V0"/>
<reference evidence="2" key="1">
    <citation type="journal article" date="2023" name="Mol. Phylogenet. Evol.">
        <title>Genome-scale phylogeny and comparative genomics of the fungal order Sordariales.</title>
        <authorList>
            <person name="Hensen N."/>
            <person name="Bonometti L."/>
            <person name="Westerberg I."/>
            <person name="Brannstrom I.O."/>
            <person name="Guillou S."/>
            <person name="Cros-Aarteil S."/>
            <person name="Calhoun S."/>
            <person name="Haridas S."/>
            <person name="Kuo A."/>
            <person name="Mondo S."/>
            <person name="Pangilinan J."/>
            <person name="Riley R."/>
            <person name="LaButti K."/>
            <person name="Andreopoulos B."/>
            <person name="Lipzen A."/>
            <person name="Chen C."/>
            <person name="Yan M."/>
            <person name="Daum C."/>
            <person name="Ng V."/>
            <person name="Clum A."/>
            <person name="Steindorff A."/>
            <person name="Ohm R.A."/>
            <person name="Martin F."/>
            <person name="Silar P."/>
            <person name="Natvig D.O."/>
            <person name="Lalanne C."/>
            <person name="Gautier V."/>
            <person name="Ament-Velasquez S.L."/>
            <person name="Kruys A."/>
            <person name="Hutchinson M.I."/>
            <person name="Powell A.J."/>
            <person name="Barry K."/>
            <person name="Miller A.N."/>
            <person name="Grigoriev I.V."/>
            <person name="Debuchy R."/>
            <person name="Gladieux P."/>
            <person name="Hiltunen Thoren M."/>
            <person name="Johannesson H."/>
        </authorList>
    </citation>
    <scope>NUCLEOTIDE SEQUENCE</scope>
    <source>
        <strain evidence="2">FGSC 1904</strain>
    </source>
</reference>
<proteinExistence type="predicted"/>
<keyword evidence="3" id="KW-1185">Reference proteome</keyword>
<gene>
    <name evidence="2" type="ORF">B0T20DRAFT_425805</name>
</gene>
<organism evidence="2 3">
    <name type="scientific">Sordaria brevicollis</name>
    <dbReference type="NCBI Taxonomy" id="83679"/>
    <lineage>
        <taxon>Eukaryota</taxon>
        <taxon>Fungi</taxon>
        <taxon>Dikarya</taxon>
        <taxon>Ascomycota</taxon>
        <taxon>Pezizomycotina</taxon>
        <taxon>Sordariomycetes</taxon>
        <taxon>Sordariomycetidae</taxon>
        <taxon>Sordariales</taxon>
        <taxon>Sordariaceae</taxon>
        <taxon>Sordaria</taxon>
    </lineage>
</organism>
<feature type="region of interest" description="Disordered" evidence="1">
    <location>
        <begin position="181"/>
        <end position="237"/>
    </location>
</feature>
<evidence type="ECO:0000256" key="1">
    <source>
        <dbReference type="SAM" id="MobiDB-lite"/>
    </source>
</evidence>
<comment type="caution">
    <text evidence="2">The sequence shown here is derived from an EMBL/GenBank/DDBJ whole genome shotgun (WGS) entry which is preliminary data.</text>
</comment>
<feature type="compositionally biased region" description="Polar residues" evidence="1">
    <location>
        <begin position="146"/>
        <end position="155"/>
    </location>
</feature>
<accession>A0AAE0U2V0</accession>
<dbReference type="Proteomes" id="UP001281003">
    <property type="component" value="Unassembled WGS sequence"/>
</dbReference>
<dbReference type="EMBL" id="JAUTDP010000015">
    <property type="protein sequence ID" value="KAK3388570.1"/>
    <property type="molecule type" value="Genomic_DNA"/>
</dbReference>
<feature type="region of interest" description="Disordered" evidence="1">
    <location>
        <begin position="18"/>
        <end position="155"/>
    </location>
</feature>
<feature type="compositionally biased region" description="Acidic residues" evidence="1">
    <location>
        <begin position="46"/>
        <end position="59"/>
    </location>
</feature>
<feature type="compositionally biased region" description="Low complexity" evidence="1">
    <location>
        <begin position="206"/>
        <end position="218"/>
    </location>
</feature>
<protein>
    <submittedName>
        <fullName evidence="2">Uncharacterized protein</fullName>
    </submittedName>
</protein>
<name>A0AAE0U2V0_SORBR</name>
<feature type="compositionally biased region" description="Acidic residues" evidence="1">
    <location>
        <begin position="91"/>
        <end position="100"/>
    </location>
</feature>
<feature type="compositionally biased region" description="Low complexity" evidence="1">
    <location>
        <begin position="135"/>
        <end position="145"/>
    </location>
</feature>
<evidence type="ECO:0000313" key="2">
    <source>
        <dbReference type="EMBL" id="KAK3388570.1"/>
    </source>
</evidence>
<sequence length="237" mass="24991">MLQILQRDIWNSLEVKKRKEHLRGAPLPATKAFKEVRQETAGSGGEDSEADSEESDDEPVVTITESPKATPAVRVSPAQKTPSRKRKAADDADLDLDAPAEEASKRATKKPAAEKPPANKPRMARPTTVAAKLNPSLLLSPPTTSEARSSVSPDQTIRQFDATKLLDGPSAASTALATAIAEENPEPAIPPALPAPRKRGRPRKNAAVTAAGVGTTGVDTKAPAPKKHGQPPKNPVP</sequence>
<reference evidence="2" key="2">
    <citation type="submission" date="2023-07" db="EMBL/GenBank/DDBJ databases">
        <authorList>
            <consortium name="Lawrence Berkeley National Laboratory"/>
            <person name="Haridas S."/>
            <person name="Hensen N."/>
            <person name="Bonometti L."/>
            <person name="Westerberg I."/>
            <person name="Brannstrom I.O."/>
            <person name="Guillou S."/>
            <person name="Cros-Aarteil S."/>
            <person name="Calhoun S."/>
            <person name="Kuo A."/>
            <person name="Mondo S."/>
            <person name="Pangilinan J."/>
            <person name="Riley R."/>
            <person name="LaButti K."/>
            <person name="Andreopoulos B."/>
            <person name="Lipzen A."/>
            <person name="Chen C."/>
            <person name="Yanf M."/>
            <person name="Daum C."/>
            <person name="Ng V."/>
            <person name="Clum A."/>
            <person name="Steindorff A."/>
            <person name="Ohm R."/>
            <person name="Martin F."/>
            <person name="Silar P."/>
            <person name="Natvig D."/>
            <person name="Lalanne C."/>
            <person name="Gautier V."/>
            <person name="Ament-velasquez S.L."/>
            <person name="Kruys A."/>
            <person name="Hutchinson M.I."/>
            <person name="Powell A.J."/>
            <person name="Barry K."/>
            <person name="Miller A.N."/>
            <person name="Grigoriev I.V."/>
            <person name="Debuchy R."/>
            <person name="Gladieux P."/>
            <person name="Thoren M.H."/>
            <person name="Johannesson H."/>
        </authorList>
    </citation>
    <scope>NUCLEOTIDE SEQUENCE</scope>
    <source>
        <strain evidence="2">FGSC 1904</strain>
    </source>
</reference>
<evidence type="ECO:0000313" key="3">
    <source>
        <dbReference type="Proteomes" id="UP001281003"/>
    </source>
</evidence>